<feature type="region of interest" description="Disordered" evidence="1">
    <location>
        <begin position="18"/>
        <end position="41"/>
    </location>
</feature>
<evidence type="ECO:0000313" key="2">
    <source>
        <dbReference type="EMBL" id="WNG52111.1"/>
    </source>
</evidence>
<keyword evidence="3" id="KW-1185">Reference proteome</keyword>
<evidence type="ECO:0000313" key="3">
    <source>
        <dbReference type="Proteomes" id="UP001611383"/>
    </source>
</evidence>
<sequence length="94" mass="10429">MACMPLRDFCDLHPGECFGPMPEPQQEPDAPPEEQAAPPPNLSRCLDACAAGGEVLRTFCRSIKDPKLKAGCWGLEFVSETACRGWCFWHYGKK</sequence>
<evidence type="ECO:0000256" key="1">
    <source>
        <dbReference type="SAM" id="MobiDB-lite"/>
    </source>
</evidence>
<protein>
    <recommendedName>
        <fullName evidence="4">Lipoprotein</fullName>
    </recommendedName>
</protein>
<name>A0ABY9X9R6_9BACT</name>
<dbReference type="RefSeq" id="WP_395812495.1">
    <property type="nucleotide sequence ID" value="NZ_CP043494.1"/>
</dbReference>
<dbReference type="EMBL" id="CP043494">
    <property type="protein sequence ID" value="WNG52111.1"/>
    <property type="molecule type" value="Genomic_DNA"/>
</dbReference>
<dbReference type="Proteomes" id="UP001611383">
    <property type="component" value="Chromosome"/>
</dbReference>
<gene>
    <name evidence="2" type="ORF">F0U60_54420</name>
</gene>
<organism evidence="2 3">
    <name type="scientific">Archangium minus</name>
    <dbReference type="NCBI Taxonomy" id="83450"/>
    <lineage>
        <taxon>Bacteria</taxon>
        <taxon>Pseudomonadati</taxon>
        <taxon>Myxococcota</taxon>
        <taxon>Myxococcia</taxon>
        <taxon>Myxococcales</taxon>
        <taxon>Cystobacterineae</taxon>
        <taxon>Archangiaceae</taxon>
        <taxon>Archangium</taxon>
    </lineage>
</organism>
<evidence type="ECO:0008006" key="4">
    <source>
        <dbReference type="Google" id="ProtNLM"/>
    </source>
</evidence>
<proteinExistence type="predicted"/>
<reference evidence="2 3" key="1">
    <citation type="submission" date="2019-08" db="EMBL/GenBank/DDBJ databases">
        <title>Archangium and Cystobacter genomes.</title>
        <authorList>
            <person name="Chen I.-C.K."/>
            <person name="Wielgoss S."/>
        </authorList>
    </citation>
    <scope>NUCLEOTIDE SEQUENCE [LARGE SCALE GENOMIC DNA]</scope>
    <source>
        <strain evidence="2 3">Cbm 6</strain>
    </source>
</reference>
<accession>A0ABY9X9R6</accession>